<dbReference type="PANTHER" id="PTHR10099">
    <property type="entry name" value="PHOSPHORIBOSYLFORMYLGLYCINAMIDINE SYNTHASE"/>
    <property type="match status" value="1"/>
</dbReference>
<evidence type="ECO:0000259" key="14">
    <source>
        <dbReference type="Pfam" id="PF18072"/>
    </source>
</evidence>
<dbReference type="FunFam" id="3.90.650.10:FF:000024">
    <property type="entry name" value="Phosphoribosylformylglycinamidine synthase"/>
    <property type="match status" value="1"/>
</dbReference>
<comment type="caution">
    <text evidence="17">The sequence shown here is derived from an EMBL/GenBank/DDBJ whole genome shotgun (WGS) entry which is preliminary data.</text>
</comment>
<dbReference type="GO" id="GO:0006189">
    <property type="term" value="P:'de novo' IMP biosynthetic process"/>
    <property type="evidence" value="ECO:0007669"/>
    <property type="project" value="UniProtKB-UniPathway"/>
</dbReference>
<evidence type="ECO:0000256" key="4">
    <source>
        <dbReference type="ARBA" id="ARBA00022598"/>
    </source>
</evidence>
<feature type="domain" description="Phosphoribosylformylglycinamidine synthase N-terminal" evidence="15">
    <location>
        <begin position="61"/>
        <end position="158"/>
    </location>
</feature>
<dbReference type="SUPFAM" id="SSF52317">
    <property type="entry name" value="Class I glutamine amidotransferase-like"/>
    <property type="match status" value="1"/>
</dbReference>
<keyword evidence="9" id="KW-0460">Magnesium</keyword>
<dbReference type="InterPro" id="IPR036676">
    <property type="entry name" value="PurM-like_C_sf"/>
</dbReference>
<dbReference type="GO" id="GO:0005524">
    <property type="term" value="F:ATP binding"/>
    <property type="evidence" value="ECO:0007669"/>
    <property type="project" value="UniProtKB-KW"/>
</dbReference>
<dbReference type="HAMAP" id="MF_00419">
    <property type="entry name" value="PurL_1"/>
    <property type="match status" value="1"/>
</dbReference>
<evidence type="ECO:0000256" key="9">
    <source>
        <dbReference type="ARBA" id="ARBA00022842"/>
    </source>
</evidence>
<feature type="domain" description="PurM-like C-terminal" evidence="13">
    <location>
        <begin position="452"/>
        <end position="604"/>
    </location>
</feature>
<feature type="domain" description="FGAR-AT PurM N-terminal-like" evidence="16">
    <location>
        <begin position="667"/>
        <end position="821"/>
    </location>
</feature>
<dbReference type="CDD" id="cd02204">
    <property type="entry name" value="PurL_repeat2"/>
    <property type="match status" value="1"/>
</dbReference>
<evidence type="ECO:0000256" key="12">
    <source>
        <dbReference type="ARBA" id="ARBA00032632"/>
    </source>
</evidence>
<dbReference type="Gene3D" id="1.10.8.750">
    <property type="entry name" value="Phosphoribosylformylglycinamidine synthase, linker domain"/>
    <property type="match status" value="1"/>
</dbReference>
<dbReference type="SUPFAM" id="SSF82697">
    <property type="entry name" value="PurS-like"/>
    <property type="match status" value="1"/>
</dbReference>
<dbReference type="InterPro" id="IPR055181">
    <property type="entry name" value="FGAR-AT_PurM_N-like"/>
</dbReference>
<dbReference type="NCBIfam" id="TIGR01735">
    <property type="entry name" value="FGAM_synt"/>
    <property type="match status" value="1"/>
</dbReference>
<dbReference type="CDD" id="cd01740">
    <property type="entry name" value="GATase1_FGAR_AT"/>
    <property type="match status" value="1"/>
</dbReference>
<dbReference type="InterPro" id="IPR010918">
    <property type="entry name" value="PurM-like_C_dom"/>
</dbReference>
<comment type="pathway">
    <text evidence="1">Purine metabolism; IMP biosynthesis via de novo pathway; 5-amino-1-(5-phospho-D-ribosyl)imidazole from N(2)-formyl-N(1)-(5-phospho-D-ribosyl)glycinamide: step 1/2.</text>
</comment>
<dbReference type="EC" id="6.3.5.3" evidence="3"/>
<evidence type="ECO:0000259" key="15">
    <source>
        <dbReference type="Pfam" id="PF18076"/>
    </source>
</evidence>
<dbReference type="Gene3D" id="3.40.50.880">
    <property type="match status" value="1"/>
</dbReference>
<dbReference type="Pfam" id="PF02769">
    <property type="entry name" value="AIRS_C"/>
    <property type="match status" value="2"/>
</dbReference>
<evidence type="ECO:0000256" key="7">
    <source>
        <dbReference type="ARBA" id="ARBA00022755"/>
    </source>
</evidence>
<keyword evidence="10" id="KW-0315">Glutamine amidotransferase</keyword>
<evidence type="ECO:0000256" key="6">
    <source>
        <dbReference type="ARBA" id="ARBA00022741"/>
    </source>
</evidence>
<keyword evidence="5" id="KW-0479">Metal-binding</keyword>
<evidence type="ECO:0000256" key="3">
    <source>
        <dbReference type="ARBA" id="ARBA00012747"/>
    </source>
</evidence>
<dbReference type="InterPro" id="IPR036604">
    <property type="entry name" value="PurS-like_sf"/>
</dbReference>
<evidence type="ECO:0000313" key="18">
    <source>
        <dbReference type="Proteomes" id="UP000031036"/>
    </source>
</evidence>
<dbReference type="STRING" id="6265.A0A0B2VJX6"/>
<dbReference type="Pfam" id="PF22689">
    <property type="entry name" value="FGAR-AT_PurM_N-like"/>
    <property type="match status" value="1"/>
</dbReference>
<protein>
    <recommendedName>
        <fullName evidence="3">phosphoribosylformylglycinamidine synthase</fullName>
        <ecNumber evidence="3">6.3.5.3</ecNumber>
    </recommendedName>
    <alternativeName>
        <fullName evidence="12">Formylglycinamide ribonucleotide amidotransferase</fullName>
    </alternativeName>
    <alternativeName>
        <fullName evidence="11">Formylglycinamide ribotide amidotransferase</fullName>
    </alternativeName>
</protein>
<dbReference type="InterPro" id="IPR010073">
    <property type="entry name" value="PurL_large"/>
</dbReference>
<gene>
    <name evidence="17" type="primary">F10F2.2</name>
    <name evidence="17" type="ORF">Tcan_13636</name>
</gene>
<organism evidence="17 18">
    <name type="scientific">Toxocara canis</name>
    <name type="common">Canine roundworm</name>
    <dbReference type="NCBI Taxonomy" id="6265"/>
    <lineage>
        <taxon>Eukaryota</taxon>
        <taxon>Metazoa</taxon>
        <taxon>Ecdysozoa</taxon>
        <taxon>Nematoda</taxon>
        <taxon>Chromadorea</taxon>
        <taxon>Rhabditida</taxon>
        <taxon>Spirurina</taxon>
        <taxon>Ascaridomorpha</taxon>
        <taxon>Ascaridoidea</taxon>
        <taxon>Toxocaridae</taxon>
        <taxon>Toxocara</taxon>
    </lineage>
</organism>
<comment type="similarity">
    <text evidence="2">In the N-terminal section; belongs to the FGAMS family.</text>
</comment>
<keyword evidence="8" id="KW-0067">ATP-binding</keyword>
<dbReference type="OrthoDB" id="6666987at2759"/>
<accession>A0A0B2VJX6</accession>
<dbReference type="UniPathway" id="UPA00074">
    <property type="reaction ID" value="UER00128"/>
</dbReference>
<dbReference type="PROSITE" id="PS51273">
    <property type="entry name" value="GATASE_TYPE_1"/>
    <property type="match status" value="1"/>
</dbReference>
<dbReference type="GO" id="GO:0005737">
    <property type="term" value="C:cytoplasm"/>
    <property type="evidence" value="ECO:0007669"/>
    <property type="project" value="TreeGrafter"/>
</dbReference>
<dbReference type="SUPFAM" id="SSF55326">
    <property type="entry name" value="PurM N-terminal domain-like"/>
    <property type="match status" value="2"/>
</dbReference>
<name>A0A0B2VJX6_TOXCA</name>
<dbReference type="Gene3D" id="3.30.1330.10">
    <property type="entry name" value="PurM-like, N-terminal domain"/>
    <property type="match status" value="2"/>
</dbReference>
<evidence type="ECO:0000313" key="17">
    <source>
        <dbReference type="EMBL" id="KHN83776.1"/>
    </source>
</evidence>
<dbReference type="InterPro" id="IPR036921">
    <property type="entry name" value="PurM-like_N_sf"/>
</dbReference>
<dbReference type="GO" id="GO:0046872">
    <property type="term" value="F:metal ion binding"/>
    <property type="evidence" value="ECO:0007669"/>
    <property type="project" value="UniProtKB-KW"/>
</dbReference>
<keyword evidence="18" id="KW-1185">Reference proteome</keyword>
<dbReference type="SMART" id="SM01211">
    <property type="entry name" value="GATase_5"/>
    <property type="match status" value="1"/>
</dbReference>
<dbReference type="EMBL" id="JPKZ01001137">
    <property type="protein sequence ID" value="KHN83776.1"/>
    <property type="molecule type" value="Genomic_DNA"/>
</dbReference>
<evidence type="ECO:0000259" key="16">
    <source>
        <dbReference type="Pfam" id="PF22689"/>
    </source>
</evidence>
<keyword evidence="4" id="KW-0436">Ligase</keyword>
<evidence type="ECO:0000256" key="5">
    <source>
        <dbReference type="ARBA" id="ARBA00022723"/>
    </source>
</evidence>
<feature type="domain" description="Phosphoribosylformylglycinamidine synthase linker" evidence="14">
    <location>
        <begin position="183"/>
        <end position="232"/>
    </location>
</feature>
<dbReference type="CDD" id="cd02203">
    <property type="entry name" value="PurL_repeat1"/>
    <property type="match status" value="1"/>
</dbReference>
<dbReference type="NCBIfam" id="NF003672">
    <property type="entry name" value="PRK05297.1"/>
    <property type="match status" value="1"/>
</dbReference>
<sequence>MSVRKHHLRYYVPNDDDAERTRTRAISKAISEVQRMEVNVQSETCYHVIVNADIDVATFENSFFERLSWLLRKDPFGRPISKKSSLKNLSNIFEIGPRTTFTSPFSTNAVSACHAAGILPITRLERSTRYEICCEGEPKRGCILRILHDPMTECEYTDDICFEKFDQPQKYYRVDLLSSIDNLRKANVELGLAFDGTDIEYYYDLFANKMRRNPTDVELFDLAQSNSEHSRHTFFKGRLVLNGVEREETLFETLRSTQLHSHSNNVIAFSDNSSAIRGFDVFNLVSLSPCSVSELAALRSLRHIIYSAETHNFPTGVCPFPGAATGTGGRIRDIHATGRGAHEIAGVVGYAFGNLHLDGYELPWEEDFDYESNFAHPREVIIQASNGASDYGNKFGEPVICGFSRSFGLRLSANRGRCEYVKPILFSGGIGSIDDSQKTKIRCTRGVLLAKIGGPAYRIGLGGGAASSVAIQGSSDRHSDLDFGAVQRGDPEMEQKLHRFVRACVEYGENNPILSIHDQGAGGNGNVLKELVDEEEGGAIIEASRFSLGDSTISIRELWGAEYQENDAILLNAASVDIIQQIARREKCNVSIVGKVTGDRKVVLLDYSSTDLDGAPVNLDLNLLAEKSPKVFHLNSVENIAEELRIPPSLSTQDALALVLRLPSVASKRFLTNKVDRSVSGLIAQQQCVGPLQTPLADVGVIALSYWHNYGAAVAVGEQPIKGIVSPEAGARMSLAEALTNLVFAPVTHRKDVKCSGNWMWAAKLHGEGARLVRACDALCDAMRQVGVAIDGGKDSLSMAAKVKEEVVKAPGTLVVSVYAPCTNVARVVTPDLKGAEDGSPSRLIYVRFGNDGSQHRLGGTALAQCLKQVGQTTADIEDFDLFTKAFDITQVLVKNNRILAGHDVSDGGLLVCLLEMAFAGNRSFILQICSTSDPMETLFAEESGIVLEAEGNEVEDIVQMFHSEGVHAQCIGFTTHDVGRTAMVVVNVNGETALSAPLCELREMWEQTSHQLELLQTTYHCAKQQQRWIKEAAPIEYRAHFDYSTHQFSFSDQKIFRQYSVAIIREEGSNGDREMAAAFHMAGFTPFDVMMSDLLEFGLGLERFSGIAFVGGFSYGDVLGSAKGWASSIMFHEKVFKQFEAFRKRKDTFSLGVCNGCQLMALLGWIGTTNNERVENVFLKENDCGRYQSFFTTVLIKKSPSIMLAGMEDSVLGVWCAHGEGKFCYRRDEILDDLEAKQLVCLQYCDGVGKPTMIFPENPNGSVRSVAALCSADGRHLAMMPHPERSFISWQWPNYPKRWMMNELTNTNSPWMRMFVNAYTWVHQSPNF</sequence>
<evidence type="ECO:0000256" key="10">
    <source>
        <dbReference type="ARBA" id="ARBA00022962"/>
    </source>
</evidence>
<dbReference type="Pfam" id="PF18072">
    <property type="entry name" value="FGAR-AT_linker"/>
    <property type="match status" value="1"/>
</dbReference>
<dbReference type="PANTHER" id="PTHR10099:SF1">
    <property type="entry name" value="PHOSPHORIBOSYLFORMYLGLYCINAMIDINE SYNTHASE"/>
    <property type="match status" value="1"/>
</dbReference>
<reference evidence="17 18" key="1">
    <citation type="submission" date="2014-11" db="EMBL/GenBank/DDBJ databases">
        <title>Genetic blueprint of the zoonotic pathogen Toxocara canis.</title>
        <authorList>
            <person name="Zhu X.-Q."/>
            <person name="Korhonen P.K."/>
            <person name="Cai H."/>
            <person name="Young N.D."/>
            <person name="Nejsum P."/>
            <person name="von Samson-Himmelstjerna G."/>
            <person name="Boag P.R."/>
            <person name="Tan P."/>
            <person name="Li Q."/>
            <person name="Min J."/>
            <person name="Yang Y."/>
            <person name="Wang X."/>
            <person name="Fang X."/>
            <person name="Hall R.S."/>
            <person name="Hofmann A."/>
            <person name="Sternberg P.W."/>
            <person name="Jex A.R."/>
            <person name="Gasser R.B."/>
        </authorList>
    </citation>
    <scope>NUCLEOTIDE SEQUENCE [LARGE SCALE GENOMIC DNA]</scope>
    <source>
        <strain evidence="17">PN_DK_2014</strain>
    </source>
</reference>
<keyword evidence="7" id="KW-0658">Purine biosynthesis</keyword>
<dbReference type="GO" id="GO:0004642">
    <property type="term" value="F:phosphoribosylformylglycinamidine synthase activity"/>
    <property type="evidence" value="ECO:0007669"/>
    <property type="project" value="UniProtKB-EC"/>
</dbReference>
<evidence type="ECO:0000256" key="8">
    <source>
        <dbReference type="ARBA" id="ARBA00022840"/>
    </source>
</evidence>
<dbReference type="Pfam" id="PF18076">
    <property type="entry name" value="FGAR-AT_N"/>
    <property type="match status" value="1"/>
</dbReference>
<feature type="domain" description="PurM-like C-terminal" evidence="13">
    <location>
        <begin position="856"/>
        <end position="978"/>
    </location>
</feature>
<dbReference type="OMA" id="LSANWMW"/>
<keyword evidence="6" id="KW-0547">Nucleotide-binding</keyword>
<evidence type="ECO:0000256" key="11">
    <source>
        <dbReference type="ARBA" id="ARBA00029823"/>
    </source>
</evidence>
<proteinExistence type="inferred from homology"/>
<evidence type="ECO:0000259" key="13">
    <source>
        <dbReference type="Pfam" id="PF02769"/>
    </source>
</evidence>
<dbReference type="Gene3D" id="3.90.650.10">
    <property type="entry name" value="PurM-like C-terminal domain"/>
    <property type="match status" value="2"/>
</dbReference>
<dbReference type="Proteomes" id="UP000031036">
    <property type="component" value="Unassembled WGS sequence"/>
</dbReference>
<dbReference type="FunFam" id="3.30.1330.10:FF:000007">
    <property type="entry name" value="Phosphoribosylformylglycinamidine synthase, putative"/>
    <property type="match status" value="1"/>
</dbReference>
<dbReference type="SUPFAM" id="SSF56042">
    <property type="entry name" value="PurM C-terminal domain-like"/>
    <property type="match status" value="2"/>
</dbReference>
<evidence type="ECO:0000256" key="1">
    <source>
        <dbReference type="ARBA" id="ARBA00004920"/>
    </source>
</evidence>
<dbReference type="SUPFAM" id="SSF109736">
    <property type="entry name" value="FGAM synthase PurL, linker domain"/>
    <property type="match status" value="1"/>
</dbReference>
<dbReference type="InterPro" id="IPR040707">
    <property type="entry name" value="FGAR-AT_N"/>
</dbReference>
<evidence type="ECO:0000256" key="2">
    <source>
        <dbReference type="ARBA" id="ARBA00008608"/>
    </source>
</evidence>
<dbReference type="InterPro" id="IPR029062">
    <property type="entry name" value="Class_I_gatase-like"/>
</dbReference>
<dbReference type="Pfam" id="PF13507">
    <property type="entry name" value="GATase_5"/>
    <property type="match status" value="1"/>
</dbReference>
<dbReference type="InterPro" id="IPR041609">
    <property type="entry name" value="PurL_linker"/>
</dbReference>